<dbReference type="PANTHER" id="PTHR30126">
    <property type="entry name" value="HTH-TYPE TRANSCRIPTIONAL REGULATOR"/>
    <property type="match status" value="1"/>
</dbReference>
<proteinExistence type="inferred from homology"/>
<dbReference type="SUPFAM" id="SSF46785">
    <property type="entry name" value="Winged helix' DNA-binding domain"/>
    <property type="match status" value="1"/>
</dbReference>
<evidence type="ECO:0000256" key="1">
    <source>
        <dbReference type="ARBA" id="ARBA00009437"/>
    </source>
</evidence>
<organism evidence="6 7">
    <name type="scientific">Pseudomonas marginalis pv. marginalis</name>
    <dbReference type="NCBI Taxonomy" id="97473"/>
    <lineage>
        <taxon>Bacteria</taxon>
        <taxon>Pseudomonadati</taxon>
        <taxon>Pseudomonadota</taxon>
        <taxon>Gammaproteobacteria</taxon>
        <taxon>Pseudomonadales</taxon>
        <taxon>Pseudomonadaceae</taxon>
        <taxon>Pseudomonas</taxon>
    </lineage>
</organism>
<dbReference type="PROSITE" id="PS50931">
    <property type="entry name" value="HTH_LYSR"/>
    <property type="match status" value="1"/>
</dbReference>
<evidence type="ECO:0000259" key="5">
    <source>
        <dbReference type="PROSITE" id="PS50931"/>
    </source>
</evidence>
<evidence type="ECO:0000313" key="6">
    <source>
        <dbReference type="EMBL" id="RMP00531.1"/>
    </source>
</evidence>
<dbReference type="EMBL" id="RBQF01000392">
    <property type="protein sequence ID" value="RMP00531.1"/>
    <property type="molecule type" value="Genomic_DNA"/>
</dbReference>
<evidence type="ECO:0000313" key="7">
    <source>
        <dbReference type="Proteomes" id="UP000276587"/>
    </source>
</evidence>
<dbReference type="InterPro" id="IPR036390">
    <property type="entry name" value="WH_DNA-bd_sf"/>
</dbReference>
<accession>A0A3M4A0W3</accession>
<evidence type="ECO:0000256" key="2">
    <source>
        <dbReference type="ARBA" id="ARBA00023015"/>
    </source>
</evidence>
<protein>
    <recommendedName>
        <fullName evidence="5">HTH lysR-type domain-containing protein</fullName>
    </recommendedName>
</protein>
<dbReference type="PANTHER" id="PTHR30126:SF2">
    <property type="entry name" value="HTH-TYPE TRANSCRIPTIONAL REGULATOR YJIE"/>
    <property type="match status" value="1"/>
</dbReference>
<dbReference type="PRINTS" id="PR00039">
    <property type="entry name" value="HTHLYSR"/>
</dbReference>
<dbReference type="Pfam" id="PF03466">
    <property type="entry name" value="LysR_substrate"/>
    <property type="match status" value="1"/>
</dbReference>
<dbReference type="Gene3D" id="3.40.190.10">
    <property type="entry name" value="Periplasmic binding protein-like II"/>
    <property type="match status" value="2"/>
</dbReference>
<dbReference type="Gene3D" id="1.10.10.10">
    <property type="entry name" value="Winged helix-like DNA-binding domain superfamily/Winged helix DNA-binding domain"/>
    <property type="match status" value="1"/>
</dbReference>
<reference evidence="6 7" key="1">
    <citation type="submission" date="2018-08" db="EMBL/GenBank/DDBJ databases">
        <title>Recombination of ecologically and evolutionarily significant loci maintains genetic cohesion in the Pseudomonas syringae species complex.</title>
        <authorList>
            <person name="Dillon M."/>
            <person name="Thakur S."/>
            <person name="Almeida R.N.D."/>
            <person name="Weir B.S."/>
            <person name="Guttman D.S."/>
        </authorList>
    </citation>
    <scope>NUCLEOTIDE SEQUENCE [LARGE SCALE GENOMIC DNA]</scope>
    <source>
        <strain evidence="6 7">ICMP 3555</strain>
    </source>
</reference>
<evidence type="ECO:0000256" key="3">
    <source>
        <dbReference type="ARBA" id="ARBA00023125"/>
    </source>
</evidence>
<comment type="caution">
    <text evidence="6">The sequence shown here is derived from an EMBL/GenBank/DDBJ whole genome shotgun (WGS) entry which is preliminary data.</text>
</comment>
<dbReference type="InterPro" id="IPR036388">
    <property type="entry name" value="WH-like_DNA-bd_sf"/>
</dbReference>
<dbReference type="InterPro" id="IPR000847">
    <property type="entry name" value="LysR_HTH_N"/>
</dbReference>
<dbReference type="InterPro" id="IPR005119">
    <property type="entry name" value="LysR_subst-bd"/>
</dbReference>
<feature type="domain" description="HTH lysR-type" evidence="5">
    <location>
        <begin position="30"/>
        <end position="87"/>
    </location>
</feature>
<evidence type="ECO:0000256" key="4">
    <source>
        <dbReference type="ARBA" id="ARBA00023163"/>
    </source>
</evidence>
<dbReference type="Pfam" id="PF00126">
    <property type="entry name" value="HTH_1"/>
    <property type="match status" value="1"/>
</dbReference>
<comment type="similarity">
    <text evidence="1">Belongs to the LysR transcriptional regulatory family.</text>
</comment>
<keyword evidence="3" id="KW-0238">DNA-binding</keyword>
<dbReference type="SUPFAM" id="SSF53850">
    <property type="entry name" value="Periplasmic binding protein-like II"/>
    <property type="match status" value="1"/>
</dbReference>
<keyword evidence="2" id="KW-0805">Transcription regulation</keyword>
<keyword evidence="4" id="KW-0804">Transcription</keyword>
<gene>
    <name evidence="6" type="ORF">ALQ29_00885</name>
</gene>
<dbReference type="GO" id="GO:0003700">
    <property type="term" value="F:DNA-binding transcription factor activity"/>
    <property type="evidence" value="ECO:0007669"/>
    <property type="project" value="InterPro"/>
</dbReference>
<name>A0A3M4A0W3_PSEMA</name>
<dbReference type="Proteomes" id="UP000276587">
    <property type="component" value="Unassembled WGS sequence"/>
</dbReference>
<sequence length="326" mass="36191">MLFVAPRYALRCHPPNAINAVPYAQEAWPLELVWLEDLSALAEYGSFVRAAEARHVTQPAFSRRVRSLENWMGVELFVRSPQGATLTEAGRQILPSAQEAARHLYRMRNEAQEVAGMAAKSLQFAATHSLSFTFFPKWLRSSENGAPIEAVQLHSDSMAVCEQMLIHGQVQFLLCHRHPDVPPLLTPDQFTSKKVGEDVLVPLTSASTNFGTSPAALPYLAYTHESGLGRIVAHRLRGKEDYLHLKPLFSSHLAAVLMSMALESKGVAWLPKSLTEQEILDGRLVRALDESWDIPLEIHLTRPKAILSQSAEEFWGRAGGDPQPST</sequence>
<dbReference type="GO" id="GO:0000976">
    <property type="term" value="F:transcription cis-regulatory region binding"/>
    <property type="evidence" value="ECO:0007669"/>
    <property type="project" value="TreeGrafter"/>
</dbReference>
<dbReference type="AlphaFoldDB" id="A0A3M4A0W3"/>
<keyword evidence="7" id="KW-1185">Reference proteome</keyword>